<gene>
    <name evidence="2" type="ORF">RM572_06375</name>
</gene>
<proteinExistence type="predicted"/>
<reference evidence="3" key="1">
    <citation type="submission" date="2023-07" db="EMBL/GenBank/DDBJ databases">
        <title>30 novel species of actinomycetes from the DSMZ collection.</title>
        <authorList>
            <person name="Nouioui I."/>
        </authorList>
    </citation>
    <scope>NUCLEOTIDE SEQUENCE [LARGE SCALE GENOMIC DNA]</scope>
    <source>
        <strain evidence="3">DSM 42041</strain>
    </source>
</reference>
<dbReference type="RefSeq" id="WP_311672291.1">
    <property type="nucleotide sequence ID" value="NZ_JAVREQ010000003.1"/>
</dbReference>
<comment type="caution">
    <text evidence="2">The sequence shown here is derived from an EMBL/GenBank/DDBJ whole genome shotgun (WGS) entry which is preliminary data.</text>
</comment>
<dbReference type="Proteomes" id="UP001183414">
    <property type="component" value="Unassembled WGS sequence"/>
</dbReference>
<evidence type="ECO:0000313" key="3">
    <source>
        <dbReference type="Proteomes" id="UP001183414"/>
    </source>
</evidence>
<evidence type="ECO:0000256" key="1">
    <source>
        <dbReference type="SAM" id="MobiDB-lite"/>
    </source>
</evidence>
<evidence type="ECO:0000313" key="2">
    <source>
        <dbReference type="EMBL" id="MDT0378406.1"/>
    </source>
</evidence>
<organism evidence="2 3">
    <name type="scientific">Streptomyces hazeniae</name>
    <dbReference type="NCBI Taxonomy" id="3075538"/>
    <lineage>
        <taxon>Bacteria</taxon>
        <taxon>Bacillati</taxon>
        <taxon>Actinomycetota</taxon>
        <taxon>Actinomycetes</taxon>
        <taxon>Kitasatosporales</taxon>
        <taxon>Streptomycetaceae</taxon>
        <taxon>Streptomyces</taxon>
    </lineage>
</organism>
<keyword evidence="3" id="KW-1185">Reference proteome</keyword>
<feature type="region of interest" description="Disordered" evidence="1">
    <location>
        <begin position="1"/>
        <end position="22"/>
    </location>
</feature>
<dbReference type="EMBL" id="JAVREQ010000003">
    <property type="protein sequence ID" value="MDT0378406.1"/>
    <property type="molecule type" value="Genomic_DNA"/>
</dbReference>
<sequence length="169" mass="18452">MRTAQRAPGTHWQGPAPGWEPPGAVDQLRRLLDLLAESARADGELVDEPLGERWDVVVTVAGPAGDRLLQAMDQVQPGGCGPVICDLGSGWLMWLMPPGTVHRWDNPHGLCVSAPGRMWTPPQQRCMPPGVHWVRPLNDTHLVGPRILDTVLREQQPRVPGLTRQGAAL</sequence>
<protein>
    <submittedName>
        <fullName evidence="2">Uncharacterized protein</fullName>
    </submittedName>
</protein>
<name>A0ABU2NN71_9ACTN</name>
<accession>A0ABU2NN71</accession>